<gene>
    <name evidence="4" type="primary">20202073</name>
    <name evidence="3" type="ORF">HELRODRAFT_167767</name>
</gene>
<dbReference type="AlphaFoldDB" id="T1EZS3"/>
<accession>T1EZS3</accession>
<dbReference type="HOGENOM" id="CLU_2063977_0_0_1"/>
<dbReference type="PROSITE" id="PS01186">
    <property type="entry name" value="EGF_2"/>
    <property type="match status" value="1"/>
</dbReference>
<dbReference type="InterPro" id="IPR000742">
    <property type="entry name" value="EGF"/>
</dbReference>
<name>T1EZS3_HELRO</name>
<evidence type="ECO:0000259" key="2">
    <source>
        <dbReference type="PROSITE" id="PS01186"/>
    </source>
</evidence>
<evidence type="ECO:0000313" key="4">
    <source>
        <dbReference type="EnsemblMetazoa" id="HelroP167767"/>
    </source>
</evidence>
<dbReference type="Gene3D" id="2.10.25.10">
    <property type="entry name" value="Laminin"/>
    <property type="match status" value="1"/>
</dbReference>
<dbReference type="EMBL" id="KB095905">
    <property type="protein sequence ID" value="ESO09940.1"/>
    <property type="molecule type" value="Genomic_DNA"/>
</dbReference>
<dbReference type="EnsemblMetazoa" id="HelroT167767">
    <property type="protein sequence ID" value="HelroP167767"/>
    <property type="gene ID" value="HelroG167767"/>
</dbReference>
<evidence type="ECO:0000313" key="3">
    <source>
        <dbReference type="EMBL" id="ESO09940.1"/>
    </source>
</evidence>
<feature type="region of interest" description="Disordered" evidence="1">
    <location>
        <begin position="64"/>
        <end position="86"/>
    </location>
</feature>
<evidence type="ECO:0000256" key="1">
    <source>
        <dbReference type="SAM" id="MobiDB-lite"/>
    </source>
</evidence>
<dbReference type="RefSeq" id="XP_009011754.1">
    <property type="nucleotide sequence ID" value="XM_009013506.1"/>
</dbReference>
<reference evidence="3 5" key="2">
    <citation type="journal article" date="2013" name="Nature">
        <title>Insights into bilaterian evolution from three spiralian genomes.</title>
        <authorList>
            <person name="Simakov O."/>
            <person name="Marletaz F."/>
            <person name="Cho S.J."/>
            <person name="Edsinger-Gonzales E."/>
            <person name="Havlak P."/>
            <person name="Hellsten U."/>
            <person name="Kuo D.H."/>
            <person name="Larsson T."/>
            <person name="Lv J."/>
            <person name="Arendt D."/>
            <person name="Savage R."/>
            <person name="Osoegawa K."/>
            <person name="de Jong P."/>
            <person name="Grimwood J."/>
            <person name="Chapman J.A."/>
            <person name="Shapiro H."/>
            <person name="Aerts A."/>
            <person name="Otillar R.P."/>
            <person name="Terry A.Y."/>
            <person name="Boore J.L."/>
            <person name="Grigoriev I.V."/>
            <person name="Lindberg D.R."/>
            <person name="Seaver E.C."/>
            <person name="Weisblat D.A."/>
            <person name="Putnam N.H."/>
            <person name="Rokhsar D.S."/>
        </authorList>
    </citation>
    <scope>NUCLEOTIDE SEQUENCE</scope>
</reference>
<feature type="compositionally biased region" description="Polar residues" evidence="1">
    <location>
        <begin position="75"/>
        <end position="86"/>
    </location>
</feature>
<dbReference type="GeneID" id="20202073"/>
<proteinExistence type="predicted"/>
<reference evidence="5" key="1">
    <citation type="submission" date="2012-12" db="EMBL/GenBank/DDBJ databases">
        <authorList>
            <person name="Hellsten U."/>
            <person name="Grimwood J."/>
            <person name="Chapman J.A."/>
            <person name="Shapiro H."/>
            <person name="Aerts A."/>
            <person name="Otillar R.P."/>
            <person name="Terry A.Y."/>
            <person name="Boore J.L."/>
            <person name="Simakov O."/>
            <person name="Marletaz F."/>
            <person name="Cho S.-J."/>
            <person name="Edsinger-Gonzales E."/>
            <person name="Havlak P."/>
            <person name="Kuo D.-H."/>
            <person name="Larsson T."/>
            <person name="Lv J."/>
            <person name="Arendt D."/>
            <person name="Savage R."/>
            <person name="Osoegawa K."/>
            <person name="de Jong P."/>
            <person name="Lindberg D.R."/>
            <person name="Seaver E.C."/>
            <person name="Weisblat D.A."/>
            <person name="Putnam N.H."/>
            <person name="Grigoriev I.V."/>
            <person name="Rokhsar D.S."/>
        </authorList>
    </citation>
    <scope>NUCLEOTIDE SEQUENCE</scope>
</reference>
<dbReference type="KEGG" id="hro:HELRODRAFT_167767"/>
<sequence length="119" mass="12659">MPGIILFKRGCLSVSVNKIKDKSTFSYLCICHVGFHGQHCEHFQPCSTSNFLCHNGGTCVHVNRSSSSSESSSSTNNINPSGRISSSLKDAGSAIGDFRNSNGDDGHMDVCYCMAGYGG</sequence>
<dbReference type="CTD" id="20202073"/>
<protein>
    <recommendedName>
        <fullName evidence="2">EGF-like domain-containing protein</fullName>
    </recommendedName>
</protein>
<dbReference type="EMBL" id="AMQM01002843">
    <property type="status" value="NOT_ANNOTATED_CDS"/>
    <property type="molecule type" value="Genomic_DNA"/>
</dbReference>
<dbReference type="InParanoid" id="T1EZS3"/>
<dbReference type="Proteomes" id="UP000015101">
    <property type="component" value="Unassembled WGS sequence"/>
</dbReference>
<feature type="compositionally biased region" description="Low complexity" evidence="1">
    <location>
        <begin position="65"/>
        <end position="74"/>
    </location>
</feature>
<reference evidence="4" key="3">
    <citation type="submission" date="2015-06" db="UniProtKB">
        <authorList>
            <consortium name="EnsemblMetazoa"/>
        </authorList>
    </citation>
    <scope>IDENTIFICATION</scope>
</reference>
<keyword evidence="5" id="KW-1185">Reference proteome</keyword>
<dbReference type="SUPFAM" id="SSF57196">
    <property type="entry name" value="EGF/Laminin"/>
    <property type="match status" value="1"/>
</dbReference>
<organism evidence="4 5">
    <name type="scientific">Helobdella robusta</name>
    <name type="common">Californian leech</name>
    <dbReference type="NCBI Taxonomy" id="6412"/>
    <lineage>
        <taxon>Eukaryota</taxon>
        <taxon>Metazoa</taxon>
        <taxon>Spiralia</taxon>
        <taxon>Lophotrochozoa</taxon>
        <taxon>Annelida</taxon>
        <taxon>Clitellata</taxon>
        <taxon>Hirudinea</taxon>
        <taxon>Rhynchobdellida</taxon>
        <taxon>Glossiphoniidae</taxon>
        <taxon>Helobdella</taxon>
    </lineage>
</organism>
<evidence type="ECO:0000313" key="5">
    <source>
        <dbReference type="Proteomes" id="UP000015101"/>
    </source>
</evidence>
<feature type="domain" description="EGF-like" evidence="2">
    <location>
        <begin position="29"/>
        <end position="40"/>
    </location>
</feature>